<dbReference type="AlphaFoldDB" id="D7LPQ1"/>
<accession>D7LPQ1</accession>
<sequence length="239" mass="27315">MEGDEVSGRESGVHAPMYGPQSTPITGMKVSVSLFISRPDSTVYTYRGDFTHIRSVEIAHEHDPIRFLYLSKRVTYKSFSFPKKRFNAIGTLKEEQLRLSVASFVVIICKIRIREAIVRRKQLGYASDKNSTFLSSNLLPKTSQQARYASINLGEVPNEITRRVTKLEDVGVEAITGDFGVLDQRRRYIEEAVREEDGTINHFRAFNFLMLSKPEPEVKPKLIELVPNKNRYSQNQTKV</sequence>
<feature type="region of interest" description="Disordered" evidence="1">
    <location>
        <begin position="1"/>
        <end position="20"/>
    </location>
</feature>
<reference evidence="3" key="1">
    <citation type="journal article" date="2011" name="Nat. Genet.">
        <title>The Arabidopsis lyrata genome sequence and the basis of rapid genome size change.</title>
        <authorList>
            <person name="Hu T.T."/>
            <person name="Pattyn P."/>
            <person name="Bakker E.G."/>
            <person name="Cao J."/>
            <person name="Cheng J.-F."/>
            <person name="Clark R.M."/>
            <person name="Fahlgren N."/>
            <person name="Fawcett J.A."/>
            <person name="Grimwood J."/>
            <person name="Gundlach H."/>
            <person name="Haberer G."/>
            <person name="Hollister J.D."/>
            <person name="Ossowski S."/>
            <person name="Ottilar R.P."/>
            <person name="Salamov A.A."/>
            <person name="Schneeberger K."/>
            <person name="Spannagl M."/>
            <person name="Wang X."/>
            <person name="Yang L."/>
            <person name="Nasrallah M.E."/>
            <person name="Bergelson J."/>
            <person name="Carrington J.C."/>
            <person name="Gaut B.S."/>
            <person name="Schmutz J."/>
            <person name="Mayer K.F.X."/>
            <person name="Van de Peer Y."/>
            <person name="Grigoriev I.V."/>
            <person name="Nordborg M."/>
            <person name="Weigel D."/>
            <person name="Guo Y.-L."/>
        </authorList>
    </citation>
    <scope>NUCLEOTIDE SEQUENCE [LARGE SCALE GENOMIC DNA]</scope>
    <source>
        <strain evidence="3">cv. MN47</strain>
    </source>
</reference>
<evidence type="ECO:0000313" key="3">
    <source>
        <dbReference type="Proteomes" id="UP000008694"/>
    </source>
</evidence>
<proteinExistence type="predicted"/>
<keyword evidence="3" id="KW-1185">Reference proteome</keyword>
<evidence type="ECO:0000313" key="2">
    <source>
        <dbReference type="EMBL" id="EFH53351.1"/>
    </source>
</evidence>
<dbReference type="Gramene" id="Al_scaffold_0005_701">
    <property type="protein sequence ID" value="Al_scaffold_0005_701"/>
    <property type="gene ID" value="Al_scaffold_0005_701"/>
</dbReference>
<gene>
    <name evidence="2" type="ORF">ARALYDRAFT_664666</name>
</gene>
<dbReference type="Proteomes" id="UP000008694">
    <property type="component" value="Unassembled WGS sequence"/>
</dbReference>
<protein>
    <submittedName>
        <fullName evidence="2">Predicted protein</fullName>
    </submittedName>
</protein>
<dbReference type="HOGENOM" id="CLU_1162519_0_0_1"/>
<feature type="compositionally biased region" description="Basic and acidic residues" evidence="1">
    <location>
        <begin position="1"/>
        <end position="12"/>
    </location>
</feature>
<organism evidence="3">
    <name type="scientific">Arabidopsis lyrata subsp. lyrata</name>
    <name type="common">Lyre-leaved rock-cress</name>
    <dbReference type="NCBI Taxonomy" id="81972"/>
    <lineage>
        <taxon>Eukaryota</taxon>
        <taxon>Viridiplantae</taxon>
        <taxon>Streptophyta</taxon>
        <taxon>Embryophyta</taxon>
        <taxon>Tracheophyta</taxon>
        <taxon>Spermatophyta</taxon>
        <taxon>Magnoliopsida</taxon>
        <taxon>eudicotyledons</taxon>
        <taxon>Gunneridae</taxon>
        <taxon>Pentapetalae</taxon>
        <taxon>rosids</taxon>
        <taxon>malvids</taxon>
        <taxon>Brassicales</taxon>
        <taxon>Brassicaceae</taxon>
        <taxon>Camelineae</taxon>
        <taxon>Arabidopsis</taxon>
    </lineage>
</organism>
<name>D7LPQ1_ARALL</name>
<dbReference type="EMBL" id="GL348717">
    <property type="protein sequence ID" value="EFH53351.1"/>
    <property type="molecule type" value="Genomic_DNA"/>
</dbReference>
<evidence type="ECO:0000256" key="1">
    <source>
        <dbReference type="SAM" id="MobiDB-lite"/>
    </source>
</evidence>